<evidence type="ECO:0000259" key="1">
    <source>
        <dbReference type="PROSITE" id="PS51903"/>
    </source>
</evidence>
<feature type="domain" description="Clp R" evidence="1">
    <location>
        <begin position="1"/>
        <end position="45"/>
    </location>
</feature>
<evidence type="ECO:0000313" key="2">
    <source>
        <dbReference type="EMBL" id="GAI00353.1"/>
    </source>
</evidence>
<dbReference type="PROSITE" id="PS51903">
    <property type="entry name" value="CLP_R"/>
    <property type="match status" value="1"/>
</dbReference>
<protein>
    <recommendedName>
        <fullName evidence="1">Clp R domain-containing protein</fullName>
    </recommendedName>
</protein>
<sequence>HSSIGTEHILLGLTREEEGVAAKVLTNLGAGLNKVRSAVEFIVGHGERPGTGETGLKITTKIYSNILPTIRKDSHTPLTTFETSDSV</sequence>
<comment type="caution">
    <text evidence="2">The sequence shown here is derived from an EMBL/GenBank/DDBJ whole genome shotgun (WGS) entry which is preliminary data.</text>
</comment>
<reference evidence="2" key="1">
    <citation type="journal article" date="2014" name="Front. Microbiol.">
        <title>High frequency of phylogenetically diverse reductive dehalogenase-homologous genes in deep subseafloor sedimentary metagenomes.</title>
        <authorList>
            <person name="Kawai M."/>
            <person name="Futagami T."/>
            <person name="Toyoda A."/>
            <person name="Takaki Y."/>
            <person name="Nishi S."/>
            <person name="Hori S."/>
            <person name="Arai W."/>
            <person name="Tsubouchi T."/>
            <person name="Morono Y."/>
            <person name="Uchiyama I."/>
            <person name="Ito T."/>
            <person name="Fujiyama A."/>
            <person name="Inagaki F."/>
            <person name="Takami H."/>
        </authorList>
    </citation>
    <scope>NUCLEOTIDE SEQUENCE</scope>
    <source>
        <strain evidence="2">Expedition CK06-06</strain>
    </source>
</reference>
<organism evidence="2">
    <name type="scientific">marine sediment metagenome</name>
    <dbReference type="NCBI Taxonomy" id="412755"/>
    <lineage>
        <taxon>unclassified sequences</taxon>
        <taxon>metagenomes</taxon>
        <taxon>ecological metagenomes</taxon>
    </lineage>
</organism>
<dbReference type="EMBL" id="BARV01001810">
    <property type="protein sequence ID" value="GAI00353.1"/>
    <property type="molecule type" value="Genomic_DNA"/>
</dbReference>
<feature type="non-terminal residue" evidence="2">
    <location>
        <position position="1"/>
    </location>
</feature>
<accession>X1K1F6</accession>
<dbReference type="Pfam" id="PF02861">
    <property type="entry name" value="Clp_N"/>
    <property type="match status" value="1"/>
</dbReference>
<dbReference type="InterPro" id="IPR004176">
    <property type="entry name" value="Clp_R_N"/>
</dbReference>
<proteinExistence type="predicted"/>
<dbReference type="AlphaFoldDB" id="X1K1F6"/>
<gene>
    <name evidence="2" type="ORF">S06H3_04997</name>
</gene>
<dbReference type="Gene3D" id="1.10.1780.10">
    <property type="entry name" value="Clp, N-terminal domain"/>
    <property type="match status" value="1"/>
</dbReference>
<name>X1K1F6_9ZZZZ</name>
<dbReference type="SUPFAM" id="SSF81923">
    <property type="entry name" value="Double Clp-N motif"/>
    <property type="match status" value="1"/>
</dbReference>
<dbReference type="InterPro" id="IPR036628">
    <property type="entry name" value="Clp_N_dom_sf"/>
</dbReference>